<organism evidence="1 2">
    <name type="scientific">Leclercia adecarboxylata</name>
    <dbReference type="NCBI Taxonomy" id="83655"/>
    <lineage>
        <taxon>Bacteria</taxon>
        <taxon>Pseudomonadati</taxon>
        <taxon>Pseudomonadota</taxon>
        <taxon>Gammaproteobacteria</taxon>
        <taxon>Enterobacterales</taxon>
        <taxon>Enterobacteriaceae</taxon>
        <taxon>Leclercia</taxon>
    </lineage>
</organism>
<dbReference type="Proteomes" id="UP000317812">
    <property type="component" value="Chromosome"/>
</dbReference>
<evidence type="ECO:0008006" key="3">
    <source>
        <dbReference type="Google" id="ProtNLM"/>
    </source>
</evidence>
<dbReference type="AlphaFoldDB" id="A0AAP9DBP0"/>
<dbReference type="RefSeq" id="WP_142488350.1">
    <property type="nucleotide sequence ID" value="NZ_CP035382.1"/>
</dbReference>
<accession>A0AAP9DBP0</accession>
<proteinExistence type="predicted"/>
<sequence length="79" mass="8178">MKEISAVQPGCTLSDTGENRLLRVTLASEFLADLLSGCGSSGSRTVSAEGAAAMFACLAEQLDGVVKETSTMKGNHNDQ</sequence>
<evidence type="ECO:0000313" key="2">
    <source>
        <dbReference type="Proteomes" id="UP000317812"/>
    </source>
</evidence>
<protein>
    <recommendedName>
        <fullName evidence="3">DUF3077 domain-containing protein</fullName>
    </recommendedName>
</protein>
<dbReference type="EMBL" id="CP035382">
    <property type="protein sequence ID" value="QDK19411.1"/>
    <property type="molecule type" value="Genomic_DNA"/>
</dbReference>
<gene>
    <name evidence="1" type="ORF">ES815_14345</name>
</gene>
<name>A0AAP9DBP0_9ENTR</name>
<reference evidence="1 2" key="1">
    <citation type="submission" date="2019-01" db="EMBL/GenBank/DDBJ databases">
        <title>Florfenicol resistance in Enterobacteriaceae and whole-genome sequence analysis of florfenicol-resistant Leclercia adecarboxylata strain R25.</title>
        <authorList>
            <person name="Bao Q."/>
            <person name="Ying Y."/>
        </authorList>
    </citation>
    <scope>NUCLEOTIDE SEQUENCE [LARGE SCALE GENOMIC DNA]</scope>
    <source>
        <strain evidence="1 2">R25</strain>
    </source>
</reference>
<evidence type="ECO:0000313" key="1">
    <source>
        <dbReference type="EMBL" id="QDK19411.1"/>
    </source>
</evidence>